<feature type="transmembrane region" description="Helical" evidence="8">
    <location>
        <begin position="92"/>
        <end position="109"/>
    </location>
</feature>
<feature type="transmembrane region" description="Helical" evidence="8">
    <location>
        <begin position="161"/>
        <end position="181"/>
    </location>
</feature>
<dbReference type="InterPro" id="IPR038665">
    <property type="entry name" value="Voltage-dep_anion_channel_sf"/>
</dbReference>
<comment type="caution">
    <text evidence="9">The sequence shown here is derived from an EMBL/GenBank/DDBJ whole genome shotgun (WGS) entry which is preliminary data.</text>
</comment>
<feature type="transmembrane region" description="Helical" evidence="8">
    <location>
        <begin position="129"/>
        <end position="149"/>
    </location>
</feature>
<evidence type="ECO:0000256" key="6">
    <source>
        <dbReference type="ARBA" id="ARBA00022989"/>
    </source>
</evidence>
<keyword evidence="3" id="KW-0813">Transport</keyword>
<evidence type="ECO:0000313" key="9">
    <source>
        <dbReference type="EMBL" id="KAJ7311453.1"/>
    </source>
</evidence>
<dbReference type="Gene3D" id="1.50.10.150">
    <property type="entry name" value="Voltage-dependent anion channel"/>
    <property type="match status" value="1"/>
</dbReference>
<dbReference type="Pfam" id="PF03595">
    <property type="entry name" value="SLAC1"/>
    <property type="match status" value="1"/>
</dbReference>
<dbReference type="GO" id="GO:0000319">
    <property type="term" value="F:sulfite transmembrane transporter activity"/>
    <property type="evidence" value="ECO:0007669"/>
    <property type="project" value="TreeGrafter"/>
</dbReference>
<feature type="transmembrane region" description="Helical" evidence="8">
    <location>
        <begin position="235"/>
        <end position="254"/>
    </location>
</feature>
<comment type="similarity">
    <text evidence="2">Belongs to the tellurite-resistance/dicarboxylate transporter (TDT) family.</text>
</comment>
<evidence type="ECO:0000256" key="2">
    <source>
        <dbReference type="ARBA" id="ARBA00008566"/>
    </source>
</evidence>
<feature type="transmembrane region" description="Helical" evidence="8">
    <location>
        <begin position="20"/>
        <end position="41"/>
    </location>
</feature>
<evidence type="ECO:0000256" key="7">
    <source>
        <dbReference type="ARBA" id="ARBA00023136"/>
    </source>
</evidence>
<evidence type="ECO:0000256" key="3">
    <source>
        <dbReference type="ARBA" id="ARBA00022448"/>
    </source>
</evidence>
<feature type="transmembrane region" description="Helical" evidence="8">
    <location>
        <begin position="201"/>
        <end position="223"/>
    </location>
</feature>
<dbReference type="Proteomes" id="UP001218218">
    <property type="component" value="Unassembled WGS sequence"/>
</dbReference>
<keyword evidence="5 8" id="KW-0812">Transmembrane</keyword>
<proteinExistence type="inferred from homology"/>
<dbReference type="InterPro" id="IPR004695">
    <property type="entry name" value="SLAC1/Mae1/Ssu1/TehA"/>
</dbReference>
<dbReference type="InterPro" id="IPR051629">
    <property type="entry name" value="Sulfite_efflux_TDT"/>
</dbReference>
<keyword evidence="10" id="KW-1185">Reference proteome</keyword>
<dbReference type="AlphaFoldDB" id="A0AAD6Z897"/>
<feature type="transmembrane region" description="Helical" evidence="8">
    <location>
        <begin position="309"/>
        <end position="328"/>
    </location>
</feature>
<keyword evidence="6 8" id="KW-1133">Transmembrane helix</keyword>
<evidence type="ECO:0000256" key="1">
    <source>
        <dbReference type="ARBA" id="ARBA00004651"/>
    </source>
</evidence>
<dbReference type="PANTHER" id="PTHR31686">
    <property type="match status" value="1"/>
</dbReference>
<dbReference type="EMBL" id="JARIHO010000075">
    <property type="protein sequence ID" value="KAJ7311453.1"/>
    <property type="molecule type" value="Genomic_DNA"/>
</dbReference>
<organism evidence="9 10">
    <name type="scientific">Mycena albidolilacea</name>
    <dbReference type="NCBI Taxonomy" id="1033008"/>
    <lineage>
        <taxon>Eukaryota</taxon>
        <taxon>Fungi</taxon>
        <taxon>Dikarya</taxon>
        <taxon>Basidiomycota</taxon>
        <taxon>Agaricomycotina</taxon>
        <taxon>Agaricomycetes</taxon>
        <taxon>Agaricomycetidae</taxon>
        <taxon>Agaricales</taxon>
        <taxon>Marasmiineae</taxon>
        <taxon>Mycenaceae</taxon>
        <taxon>Mycena</taxon>
    </lineage>
</organism>
<keyword evidence="4" id="KW-1003">Cell membrane</keyword>
<evidence type="ECO:0000256" key="5">
    <source>
        <dbReference type="ARBA" id="ARBA00022692"/>
    </source>
</evidence>
<keyword evidence="7 8" id="KW-0472">Membrane</keyword>
<accession>A0AAD6Z897</accession>
<feature type="transmembrane region" description="Helical" evidence="8">
    <location>
        <begin position="340"/>
        <end position="361"/>
    </location>
</feature>
<comment type="subcellular location">
    <subcellularLocation>
        <location evidence="1">Cell membrane</location>
        <topology evidence="1">Multi-pass membrane protein</topology>
    </subcellularLocation>
</comment>
<sequence>MSTPQLSRKTLKACIRHFTWAWHTVVMGTGVVGTLVSRFHFAEGSEAIKILTLLFFFLNLFFFLVISAATIARYYLYPELWEPMLQHPTQSLFIGALPMGAATLINAALTINQHYSFAGPGFLYTLWAFWWLDCAVSVFIAVGMIFVMMTKQQHSMGEMSGLWLLPVVTLIVASSTGGVLGTALANHATPHAMCAASLTTAVSFSLVLIGLSLAMMIITVYLMRLVVYGPLDPGLILSSFIILGPLGQGGFSVLVNGQNTTHVALPVPLSPAVIQTICLCAAWAMWSIALIWLFIALCSVGSVLRRQSISFSVATWGTIFPNGAFALLTVELGDVLESQALNYLGAIFSVLVLLQWIYVLMKTIPAIWNTSVFNSPCVSKLDEQMLLALQMQDAASDISHIV</sequence>
<feature type="transmembrane region" description="Helical" evidence="8">
    <location>
        <begin position="274"/>
        <end position="297"/>
    </location>
</feature>
<dbReference type="PANTHER" id="PTHR31686:SF1">
    <property type="entry name" value="SULFITE EFFLUX PUMP SSU1"/>
    <property type="match status" value="1"/>
</dbReference>
<evidence type="ECO:0000256" key="8">
    <source>
        <dbReference type="SAM" id="Phobius"/>
    </source>
</evidence>
<reference evidence="9" key="1">
    <citation type="submission" date="2023-03" db="EMBL/GenBank/DDBJ databases">
        <title>Massive genome expansion in bonnet fungi (Mycena s.s.) driven by repeated elements and novel gene families across ecological guilds.</title>
        <authorList>
            <consortium name="Lawrence Berkeley National Laboratory"/>
            <person name="Harder C.B."/>
            <person name="Miyauchi S."/>
            <person name="Viragh M."/>
            <person name="Kuo A."/>
            <person name="Thoen E."/>
            <person name="Andreopoulos B."/>
            <person name="Lu D."/>
            <person name="Skrede I."/>
            <person name="Drula E."/>
            <person name="Henrissat B."/>
            <person name="Morin E."/>
            <person name="Kohler A."/>
            <person name="Barry K."/>
            <person name="LaButti K."/>
            <person name="Morin E."/>
            <person name="Salamov A."/>
            <person name="Lipzen A."/>
            <person name="Mereny Z."/>
            <person name="Hegedus B."/>
            <person name="Baldrian P."/>
            <person name="Stursova M."/>
            <person name="Weitz H."/>
            <person name="Taylor A."/>
            <person name="Grigoriev I.V."/>
            <person name="Nagy L.G."/>
            <person name="Martin F."/>
            <person name="Kauserud H."/>
        </authorList>
    </citation>
    <scope>NUCLEOTIDE SEQUENCE</scope>
    <source>
        <strain evidence="9">CBHHK002</strain>
    </source>
</reference>
<dbReference type="GO" id="GO:0005886">
    <property type="term" value="C:plasma membrane"/>
    <property type="evidence" value="ECO:0007669"/>
    <property type="project" value="UniProtKB-SubCell"/>
</dbReference>
<evidence type="ECO:0000256" key="4">
    <source>
        <dbReference type="ARBA" id="ARBA00022475"/>
    </source>
</evidence>
<feature type="transmembrane region" description="Helical" evidence="8">
    <location>
        <begin position="47"/>
        <end position="71"/>
    </location>
</feature>
<evidence type="ECO:0000313" key="10">
    <source>
        <dbReference type="Proteomes" id="UP001218218"/>
    </source>
</evidence>
<gene>
    <name evidence="9" type="ORF">DFH08DRAFT_718267</name>
</gene>
<name>A0AAD6Z897_9AGAR</name>
<protein>
    <submittedName>
        <fullName evidence="9">Voltage-dependent anion channel</fullName>
    </submittedName>
</protein>